<dbReference type="AlphaFoldDB" id="Q1ITM4"/>
<dbReference type="CDD" id="cd00198">
    <property type="entry name" value="vWFA"/>
    <property type="match status" value="1"/>
</dbReference>
<dbReference type="EMBL" id="CP000360">
    <property type="protein sequence ID" value="ABF39776.1"/>
    <property type="molecule type" value="Genomic_DNA"/>
</dbReference>
<dbReference type="HOGENOM" id="CLU_049429_0_0_0"/>
<dbReference type="STRING" id="204669.Acid345_0771"/>
<gene>
    <name evidence="3" type="ordered locus">Acid345_0771</name>
</gene>
<evidence type="ECO:0000259" key="2">
    <source>
        <dbReference type="PROSITE" id="PS50234"/>
    </source>
</evidence>
<dbReference type="OrthoDB" id="9806395at2"/>
<dbReference type="InterPro" id="IPR036465">
    <property type="entry name" value="vWFA_dom_sf"/>
</dbReference>
<feature type="signal peptide" evidence="1">
    <location>
        <begin position="1"/>
        <end position="20"/>
    </location>
</feature>
<protein>
    <recommendedName>
        <fullName evidence="2">VWFA domain-containing protein</fullName>
    </recommendedName>
</protein>
<dbReference type="Gene3D" id="3.40.50.410">
    <property type="entry name" value="von Willebrand factor, type A domain"/>
    <property type="match status" value="1"/>
</dbReference>
<dbReference type="Pfam" id="PF00092">
    <property type="entry name" value="VWA"/>
    <property type="match status" value="1"/>
</dbReference>
<organism evidence="3 4">
    <name type="scientific">Koribacter versatilis (strain Ellin345)</name>
    <dbReference type="NCBI Taxonomy" id="204669"/>
    <lineage>
        <taxon>Bacteria</taxon>
        <taxon>Pseudomonadati</taxon>
        <taxon>Acidobacteriota</taxon>
        <taxon>Terriglobia</taxon>
        <taxon>Terriglobales</taxon>
        <taxon>Candidatus Korobacteraceae</taxon>
        <taxon>Candidatus Korobacter</taxon>
    </lineage>
</organism>
<dbReference type="InterPro" id="IPR002035">
    <property type="entry name" value="VWF_A"/>
</dbReference>
<dbReference type="eggNOG" id="COG2304">
    <property type="taxonomic scope" value="Bacteria"/>
</dbReference>
<keyword evidence="4" id="KW-1185">Reference proteome</keyword>
<reference evidence="3 4" key="1">
    <citation type="journal article" date="2009" name="Appl. Environ. Microbiol.">
        <title>Three genomes from the phylum Acidobacteria provide insight into the lifestyles of these microorganisms in soils.</title>
        <authorList>
            <person name="Ward N.L."/>
            <person name="Challacombe J.F."/>
            <person name="Janssen P.H."/>
            <person name="Henrissat B."/>
            <person name="Coutinho P.M."/>
            <person name="Wu M."/>
            <person name="Xie G."/>
            <person name="Haft D.H."/>
            <person name="Sait M."/>
            <person name="Badger J."/>
            <person name="Barabote R.D."/>
            <person name="Bradley B."/>
            <person name="Brettin T.S."/>
            <person name="Brinkac L.M."/>
            <person name="Bruce D."/>
            <person name="Creasy T."/>
            <person name="Daugherty S.C."/>
            <person name="Davidsen T.M."/>
            <person name="DeBoy R.T."/>
            <person name="Detter J.C."/>
            <person name="Dodson R.J."/>
            <person name="Durkin A.S."/>
            <person name="Ganapathy A."/>
            <person name="Gwinn-Giglio M."/>
            <person name="Han C.S."/>
            <person name="Khouri H."/>
            <person name="Kiss H."/>
            <person name="Kothari S.P."/>
            <person name="Madupu R."/>
            <person name="Nelson K.E."/>
            <person name="Nelson W.C."/>
            <person name="Paulsen I."/>
            <person name="Penn K."/>
            <person name="Ren Q."/>
            <person name="Rosovitz M.J."/>
            <person name="Selengut J.D."/>
            <person name="Shrivastava S."/>
            <person name="Sullivan S.A."/>
            <person name="Tapia R."/>
            <person name="Thompson L.S."/>
            <person name="Watkins K.L."/>
            <person name="Yang Q."/>
            <person name="Yu C."/>
            <person name="Zafar N."/>
            <person name="Zhou L."/>
            <person name="Kuske C.R."/>
        </authorList>
    </citation>
    <scope>NUCLEOTIDE SEQUENCE [LARGE SCALE GENOMIC DNA]</scope>
    <source>
        <strain evidence="3 4">Ellin345</strain>
    </source>
</reference>
<accession>Q1ITM4</accession>
<dbReference type="PROSITE" id="PS50234">
    <property type="entry name" value="VWFA"/>
    <property type="match status" value="1"/>
</dbReference>
<evidence type="ECO:0000256" key="1">
    <source>
        <dbReference type="SAM" id="SignalP"/>
    </source>
</evidence>
<dbReference type="NCBIfam" id="TIGR03436">
    <property type="entry name" value="acidobact_VWFA"/>
    <property type="match status" value="1"/>
</dbReference>
<evidence type="ECO:0000313" key="3">
    <source>
        <dbReference type="EMBL" id="ABF39776.1"/>
    </source>
</evidence>
<feature type="domain" description="VWFA" evidence="2">
    <location>
        <begin position="76"/>
        <end position="251"/>
    </location>
</feature>
<evidence type="ECO:0000313" key="4">
    <source>
        <dbReference type="Proteomes" id="UP000002432"/>
    </source>
</evidence>
<feature type="chain" id="PRO_5004191278" description="VWFA domain-containing protein" evidence="1">
    <location>
        <begin position="21"/>
        <end position="286"/>
    </location>
</feature>
<sequence length="286" mass="30829">MRFLRMLAVAVVLLAGYAVAQQTAPTDHRADVPFFAVDSHNDLIRHLTAAEFTFWDGKTELTSGVTVQSGSELPLRLGVLVDTSTKAHGDAYAAALHAISNFVQGAMLEQNVRVFFVPFANKTDMSAFMSKDDLAHYQLKISKGDGAALYDAIVGACKERMAVEETHPARRVLVVISNGEDNQSRFTYQQAIAAAQSAGVVIFTVNTGSGGSGDHGEVRLREFSDQTGGIIFPGSNPGTISRPFEAISDQIHSMYVASYAPADPANAHLTVKAKSEKTVKVRQARR</sequence>
<dbReference type="EnsemblBacteria" id="ABF39776">
    <property type="protein sequence ID" value="ABF39776"/>
    <property type="gene ID" value="Acid345_0771"/>
</dbReference>
<dbReference type="RefSeq" id="WP_011521578.1">
    <property type="nucleotide sequence ID" value="NC_008009.1"/>
</dbReference>
<dbReference type="Proteomes" id="UP000002432">
    <property type="component" value="Chromosome"/>
</dbReference>
<proteinExistence type="predicted"/>
<keyword evidence="1" id="KW-0732">Signal</keyword>
<dbReference type="InterPro" id="IPR017802">
    <property type="entry name" value="VWFA-rel_acidobac-type"/>
</dbReference>
<dbReference type="KEGG" id="aba:Acid345_0771"/>
<dbReference type="SUPFAM" id="SSF53300">
    <property type="entry name" value="vWA-like"/>
    <property type="match status" value="1"/>
</dbReference>
<name>Q1ITM4_KORVE</name>